<feature type="compositionally biased region" description="Basic and acidic residues" evidence="6">
    <location>
        <begin position="336"/>
        <end position="355"/>
    </location>
</feature>
<keyword evidence="3" id="KW-0223">Dioxygenase</keyword>
<accession>A0ABN9TE22</accession>
<dbReference type="InterPro" id="IPR005123">
    <property type="entry name" value="Oxoglu/Fe-dep_dioxygenase_dom"/>
</dbReference>
<protein>
    <recommendedName>
        <fullName evidence="8">Fe2OG dioxygenase domain-containing protein</fullName>
    </recommendedName>
</protein>
<evidence type="ECO:0000256" key="5">
    <source>
        <dbReference type="ARBA" id="ARBA00023004"/>
    </source>
</evidence>
<dbReference type="EMBL" id="CAUYUJ010014621">
    <property type="protein sequence ID" value="CAK0843978.1"/>
    <property type="molecule type" value="Genomic_DNA"/>
</dbReference>
<evidence type="ECO:0000256" key="1">
    <source>
        <dbReference type="ARBA" id="ARBA00001961"/>
    </source>
</evidence>
<dbReference type="InterPro" id="IPR044862">
    <property type="entry name" value="Pro_4_hyd_alph_FE2OG_OXY"/>
</dbReference>
<dbReference type="Pfam" id="PF13640">
    <property type="entry name" value="2OG-FeII_Oxy_3"/>
    <property type="match status" value="1"/>
</dbReference>
<feature type="region of interest" description="Disordered" evidence="6">
    <location>
        <begin position="336"/>
        <end position="368"/>
    </location>
</feature>
<keyword evidence="4" id="KW-0560">Oxidoreductase</keyword>
<keyword evidence="7" id="KW-0732">Signal</keyword>
<evidence type="ECO:0000256" key="4">
    <source>
        <dbReference type="ARBA" id="ARBA00023002"/>
    </source>
</evidence>
<comment type="cofactor">
    <cofactor evidence="1">
        <name>L-ascorbate</name>
        <dbReference type="ChEBI" id="CHEBI:38290"/>
    </cofactor>
</comment>
<comment type="caution">
    <text evidence="9">The sequence shown here is derived from an EMBL/GenBank/DDBJ whole genome shotgun (WGS) entry which is preliminary data.</text>
</comment>
<evidence type="ECO:0000256" key="6">
    <source>
        <dbReference type="SAM" id="MobiDB-lite"/>
    </source>
</evidence>
<keyword evidence="10" id="KW-1185">Reference proteome</keyword>
<feature type="domain" description="Fe2OG dioxygenase" evidence="8">
    <location>
        <begin position="259"/>
        <end position="369"/>
    </location>
</feature>
<dbReference type="InterPro" id="IPR045054">
    <property type="entry name" value="P4HA-like"/>
</dbReference>
<keyword evidence="2" id="KW-0479">Metal-binding</keyword>
<reference evidence="9" key="1">
    <citation type="submission" date="2023-10" db="EMBL/GenBank/DDBJ databases">
        <authorList>
            <person name="Chen Y."/>
            <person name="Shah S."/>
            <person name="Dougan E. K."/>
            <person name="Thang M."/>
            <person name="Chan C."/>
        </authorList>
    </citation>
    <scope>NUCLEOTIDE SEQUENCE [LARGE SCALE GENOMIC DNA]</scope>
</reference>
<dbReference type="PANTHER" id="PTHR10869:SF246">
    <property type="entry name" value="TRANSMEMBRANE PROLYL 4-HYDROXYLASE"/>
    <property type="match status" value="1"/>
</dbReference>
<feature type="chain" id="PRO_5045674793" description="Fe2OG dioxygenase domain-containing protein" evidence="7">
    <location>
        <begin position="25"/>
        <end position="525"/>
    </location>
</feature>
<dbReference type="PROSITE" id="PS51471">
    <property type="entry name" value="FE2OG_OXY"/>
    <property type="match status" value="1"/>
</dbReference>
<dbReference type="InterPro" id="IPR006620">
    <property type="entry name" value="Pro_4_hyd_alph"/>
</dbReference>
<name>A0ABN9TE22_9DINO</name>
<dbReference type="PANTHER" id="PTHR10869">
    <property type="entry name" value="PROLYL 4-HYDROXYLASE ALPHA SUBUNIT"/>
    <property type="match status" value="1"/>
</dbReference>
<evidence type="ECO:0000256" key="7">
    <source>
        <dbReference type="SAM" id="SignalP"/>
    </source>
</evidence>
<evidence type="ECO:0000259" key="8">
    <source>
        <dbReference type="PROSITE" id="PS51471"/>
    </source>
</evidence>
<feature type="region of interest" description="Disordered" evidence="6">
    <location>
        <begin position="402"/>
        <end position="421"/>
    </location>
</feature>
<evidence type="ECO:0000313" key="10">
    <source>
        <dbReference type="Proteomes" id="UP001189429"/>
    </source>
</evidence>
<gene>
    <name evidence="9" type="ORF">PCOR1329_LOCUS38158</name>
</gene>
<sequence>MRSRGLAVLALALECCQQALRCQAEDEGTCPAGSPDCGLGEGGGDEARCDAWARSCECQLDPEFMLRHCAQSCRLHGGHCVDKDASCQRVALGKRCTPDQWGACPKLCKLHRAERRRIREGGKKTKKKLEGSSQIKEEKVKCVRKETRGGLQDTSVATMFERIEQSEWAKKYEPTVLSRDPWVIHFGRLLTEQQVADLRAVAEDSRYPWEPSGVTGGPSVEGYRTSESMSCTSADCQNDMRARQVHLVAMNITGLGLPTHEFMQMVRYKSGTYYNEHFDTDGEFGSSAPGHRIYTMLTYLSTVPDGFGGETSFPRLNLTVPPRRGSAVLWTNVRADNPRKRDDRAKHASLPEHERARRARRVHQARDEPLVPRLRRPQPAPRVLYGARRVLRGRAVCPARLGAAGAGRQHTSSASRTTRPSAAGLLSIPPIRFDSISMFRSPIRRSSPATGPRVSPRLGSRWAPPWPQRSCFSVSRLMQWRPMPRSSLLASLEVPCVSCVSMALTTESVAFPCQKINVIQELIAE</sequence>
<feature type="compositionally biased region" description="Low complexity" evidence="6">
    <location>
        <begin position="411"/>
        <end position="421"/>
    </location>
</feature>
<evidence type="ECO:0000256" key="2">
    <source>
        <dbReference type="ARBA" id="ARBA00022723"/>
    </source>
</evidence>
<evidence type="ECO:0000256" key="3">
    <source>
        <dbReference type="ARBA" id="ARBA00022964"/>
    </source>
</evidence>
<dbReference type="Proteomes" id="UP001189429">
    <property type="component" value="Unassembled WGS sequence"/>
</dbReference>
<proteinExistence type="predicted"/>
<feature type="signal peptide" evidence="7">
    <location>
        <begin position="1"/>
        <end position="24"/>
    </location>
</feature>
<keyword evidence="5" id="KW-0408">Iron</keyword>
<evidence type="ECO:0000313" key="9">
    <source>
        <dbReference type="EMBL" id="CAK0843978.1"/>
    </source>
</evidence>
<dbReference type="Gene3D" id="2.60.120.620">
    <property type="entry name" value="q2cbj1_9rhob like domain"/>
    <property type="match status" value="1"/>
</dbReference>
<organism evidence="9 10">
    <name type="scientific">Prorocentrum cordatum</name>
    <dbReference type="NCBI Taxonomy" id="2364126"/>
    <lineage>
        <taxon>Eukaryota</taxon>
        <taxon>Sar</taxon>
        <taxon>Alveolata</taxon>
        <taxon>Dinophyceae</taxon>
        <taxon>Prorocentrales</taxon>
        <taxon>Prorocentraceae</taxon>
        <taxon>Prorocentrum</taxon>
    </lineage>
</organism>
<dbReference type="SMART" id="SM00702">
    <property type="entry name" value="P4Hc"/>
    <property type="match status" value="1"/>
</dbReference>